<evidence type="ECO:0000256" key="3">
    <source>
        <dbReference type="ARBA" id="ARBA00022475"/>
    </source>
</evidence>
<evidence type="ECO:0000256" key="7">
    <source>
        <dbReference type="SAM" id="Phobius"/>
    </source>
</evidence>
<evidence type="ECO:0008006" key="10">
    <source>
        <dbReference type="Google" id="ProtNLM"/>
    </source>
</evidence>
<comment type="subcellular location">
    <subcellularLocation>
        <location evidence="1">Cell membrane</location>
        <topology evidence="1">Multi-pass membrane protein</topology>
    </subcellularLocation>
</comment>
<name>A0A1J4V9Z7_9BACT</name>
<comment type="similarity">
    <text evidence="2">Belongs to the DoxX family.</text>
</comment>
<feature type="transmembrane region" description="Helical" evidence="7">
    <location>
        <begin position="12"/>
        <end position="33"/>
    </location>
</feature>
<keyword evidence="6 7" id="KW-0472">Membrane</keyword>
<keyword evidence="5 7" id="KW-1133">Transmembrane helix</keyword>
<evidence type="ECO:0000313" key="9">
    <source>
        <dbReference type="Proteomes" id="UP000183206"/>
    </source>
</evidence>
<organism evidence="8 9">
    <name type="scientific">Candidatus Nomurabacteria bacterium CG1_02_47_685</name>
    <dbReference type="NCBI Taxonomy" id="1805282"/>
    <lineage>
        <taxon>Bacteria</taxon>
        <taxon>Candidatus Nomuraibacteriota</taxon>
    </lineage>
</organism>
<dbReference type="PANTHER" id="PTHR33452:SF1">
    <property type="entry name" value="INNER MEMBRANE PROTEIN YPHA-RELATED"/>
    <property type="match status" value="1"/>
</dbReference>
<evidence type="ECO:0000256" key="4">
    <source>
        <dbReference type="ARBA" id="ARBA00022692"/>
    </source>
</evidence>
<sequence length="134" mass="14961">MLSVFPSLFTFWIIAPLILRVAIGFIFVYFGVSKIWKEKKQKIGFFKKIGFGKGIVLFWIVSALEITGGVFLVFGFLTQLVVLVLLAILLYATYIKIHSPKLLTNTLEFYILALAVLIALLFLGSGAFAIDLPL</sequence>
<evidence type="ECO:0000256" key="1">
    <source>
        <dbReference type="ARBA" id="ARBA00004651"/>
    </source>
</evidence>
<feature type="transmembrane region" description="Helical" evidence="7">
    <location>
        <begin position="109"/>
        <end position="130"/>
    </location>
</feature>
<dbReference type="GO" id="GO:0005886">
    <property type="term" value="C:plasma membrane"/>
    <property type="evidence" value="ECO:0007669"/>
    <property type="project" value="UniProtKB-SubCell"/>
</dbReference>
<dbReference type="PANTHER" id="PTHR33452">
    <property type="entry name" value="OXIDOREDUCTASE CATD-RELATED"/>
    <property type="match status" value="1"/>
</dbReference>
<accession>A0A1J4V9Z7</accession>
<evidence type="ECO:0000256" key="6">
    <source>
        <dbReference type="ARBA" id="ARBA00023136"/>
    </source>
</evidence>
<proteinExistence type="inferred from homology"/>
<keyword evidence="3" id="KW-1003">Cell membrane</keyword>
<dbReference type="Proteomes" id="UP000183206">
    <property type="component" value="Unassembled WGS sequence"/>
</dbReference>
<comment type="caution">
    <text evidence="8">The sequence shown here is derived from an EMBL/GenBank/DDBJ whole genome shotgun (WGS) entry which is preliminary data.</text>
</comment>
<keyword evidence="4 7" id="KW-0812">Transmembrane</keyword>
<dbReference type="InterPro" id="IPR051907">
    <property type="entry name" value="DoxX-like_oxidoreductase"/>
</dbReference>
<protein>
    <recommendedName>
        <fullName evidence="10">DoxX family protein</fullName>
    </recommendedName>
</protein>
<evidence type="ECO:0000256" key="2">
    <source>
        <dbReference type="ARBA" id="ARBA00006679"/>
    </source>
</evidence>
<dbReference type="STRING" id="1805282.AUJ44_01490"/>
<gene>
    <name evidence="8" type="ORF">AUJ44_01490</name>
</gene>
<evidence type="ECO:0000256" key="5">
    <source>
        <dbReference type="ARBA" id="ARBA00022989"/>
    </source>
</evidence>
<dbReference type="InterPro" id="IPR032808">
    <property type="entry name" value="DoxX"/>
</dbReference>
<evidence type="ECO:0000313" key="8">
    <source>
        <dbReference type="EMBL" id="OIO32867.1"/>
    </source>
</evidence>
<dbReference type="AlphaFoldDB" id="A0A1J4V9Z7"/>
<reference evidence="8 9" key="1">
    <citation type="journal article" date="2016" name="Environ. Microbiol.">
        <title>Genomic resolution of a cold subsurface aquifer community provides metabolic insights for novel microbes adapted to high CO concentrations.</title>
        <authorList>
            <person name="Probst A.J."/>
            <person name="Castelle C.J."/>
            <person name="Singh A."/>
            <person name="Brown C.T."/>
            <person name="Anantharaman K."/>
            <person name="Sharon I."/>
            <person name="Hug L.A."/>
            <person name="Burstein D."/>
            <person name="Emerson J.B."/>
            <person name="Thomas B.C."/>
            <person name="Banfield J.F."/>
        </authorList>
    </citation>
    <scope>NUCLEOTIDE SEQUENCE [LARGE SCALE GENOMIC DNA]</scope>
    <source>
        <strain evidence="8">CG1_02_47_685</strain>
    </source>
</reference>
<dbReference type="Pfam" id="PF07681">
    <property type="entry name" value="DoxX"/>
    <property type="match status" value="1"/>
</dbReference>
<feature type="transmembrane region" description="Helical" evidence="7">
    <location>
        <begin position="80"/>
        <end position="97"/>
    </location>
</feature>
<dbReference type="EMBL" id="MNVO01000025">
    <property type="protein sequence ID" value="OIO32867.1"/>
    <property type="molecule type" value="Genomic_DNA"/>
</dbReference>